<gene>
    <name evidence="1" type="ORF">S03H2_19858</name>
</gene>
<proteinExistence type="predicted"/>
<comment type="caution">
    <text evidence="1">The sequence shown here is derived from an EMBL/GenBank/DDBJ whole genome shotgun (WGS) entry which is preliminary data.</text>
</comment>
<sequence length="81" mass="9142">MCIPFGCKYQISDNQKDTRIKKIDSLQQAGYEIIDLHAHLKGGLTMDQESLSETEKELSESGFDAFAVKTDVSREEDCKNL</sequence>
<reference evidence="1" key="1">
    <citation type="journal article" date="2014" name="Front. Microbiol.">
        <title>High frequency of phylogenetically diverse reductive dehalogenase-homologous genes in deep subseafloor sedimentary metagenomes.</title>
        <authorList>
            <person name="Kawai M."/>
            <person name="Futagami T."/>
            <person name="Toyoda A."/>
            <person name="Takaki Y."/>
            <person name="Nishi S."/>
            <person name="Hori S."/>
            <person name="Arai W."/>
            <person name="Tsubouchi T."/>
            <person name="Morono Y."/>
            <person name="Uchiyama I."/>
            <person name="Ito T."/>
            <person name="Fujiyama A."/>
            <person name="Inagaki F."/>
            <person name="Takami H."/>
        </authorList>
    </citation>
    <scope>NUCLEOTIDE SEQUENCE</scope>
    <source>
        <strain evidence="1">Expedition CK06-06</strain>
    </source>
</reference>
<name>X1GIB7_9ZZZZ</name>
<dbReference type="EMBL" id="BARU01010412">
    <property type="protein sequence ID" value="GAH32763.1"/>
    <property type="molecule type" value="Genomic_DNA"/>
</dbReference>
<evidence type="ECO:0000313" key="1">
    <source>
        <dbReference type="EMBL" id="GAH32763.1"/>
    </source>
</evidence>
<dbReference type="AlphaFoldDB" id="X1GIB7"/>
<accession>X1GIB7</accession>
<organism evidence="1">
    <name type="scientific">marine sediment metagenome</name>
    <dbReference type="NCBI Taxonomy" id="412755"/>
    <lineage>
        <taxon>unclassified sequences</taxon>
        <taxon>metagenomes</taxon>
        <taxon>ecological metagenomes</taxon>
    </lineage>
</organism>
<feature type="non-terminal residue" evidence="1">
    <location>
        <position position="81"/>
    </location>
</feature>
<protein>
    <submittedName>
        <fullName evidence="1">Uncharacterized protein</fullName>
    </submittedName>
</protein>